<name>A0AAV8RQ22_ENSVE</name>
<proteinExistence type="inferred from homology"/>
<dbReference type="InterPro" id="IPR001394">
    <property type="entry name" value="Peptidase_C19_UCH"/>
</dbReference>
<dbReference type="InterPro" id="IPR018200">
    <property type="entry name" value="USP_CS"/>
</dbReference>
<dbReference type="InterPro" id="IPR028889">
    <property type="entry name" value="USP"/>
</dbReference>
<reference evidence="9 10" key="1">
    <citation type="submission" date="2022-12" db="EMBL/GenBank/DDBJ databases">
        <title>Chromosome-scale assembly of the Ensete ventricosum genome.</title>
        <authorList>
            <person name="Dussert Y."/>
            <person name="Stocks J."/>
            <person name="Wendawek A."/>
            <person name="Woldeyes F."/>
            <person name="Nichols R.A."/>
            <person name="Borrell J.S."/>
        </authorList>
    </citation>
    <scope>NUCLEOTIDE SEQUENCE [LARGE SCALE GENOMIC DNA]</scope>
    <source>
        <strain evidence="10">cv. Maze</strain>
        <tissue evidence="9">Seeds</tissue>
    </source>
</reference>
<dbReference type="InterPro" id="IPR050164">
    <property type="entry name" value="Peptidase_C19"/>
</dbReference>
<evidence type="ECO:0000313" key="9">
    <source>
        <dbReference type="EMBL" id="KAJ8506454.1"/>
    </source>
</evidence>
<comment type="function">
    <text evidence="6">Recognizes and hydrolyzes the peptide bond at the C-terminal Gly of ubiquitin. Involved in the processing of poly-ubiquitin precursors as well as that of ubiquitinated proteins.</text>
</comment>
<evidence type="ECO:0000256" key="6">
    <source>
        <dbReference type="ARBA" id="ARBA00037450"/>
    </source>
</evidence>
<feature type="domain" description="USP" evidence="8">
    <location>
        <begin position="28"/>
        <end position="335"/>
    </location>
</feature>
<dbReference type="GO" id="GO:0006508">
    <property type="term" value="P:proteolysis"/>
    <property type="evidence" value="ECO:0007669"/>
    <property type="project" value="UniProtKB-KW"/>
</dbReference>
<keyword evidence="3" id="KW-0833">Ubl conjugation pathway</keyword>
<keyword evidence="4" id="KW-0378">Hydrolase</keyword>
<dbReference type="SUPFAM" id="SSF54001">
    <property type="entry name" value="Cysteine proteinases"/>
    <property type="match status" value="1"/>
</dbReference>
<feature type="compositionally biased region" description="Low complexity" evidence="7">
    <location>
        <begin position="372"/>
        <end position="385"/>
    </location>
</feature>
<dbReference type="PANTHER" id="PTHR24006:SF747">
    <property type="entry name" value="UBIQUITIN CARBOXYL-TERMINAL HYDROLASE 20"/>
    <property type="match status" value="1"/>
</dbReference>
<dbReference type="EMBL" id="JAQQAF010000002">
    <property type="protein sequence ID" value="KAJ8506454.1"/>
    <property type="molecule type" value="Genomic_DNA"/>
</dbReference>
<dbReference type="Proteomes" id="UP001222027">
    <property type="component" value="Unassembled WGS sequence"/>
</dbReference>
<comment type="similarity">
    <text evidence="1">Belongs to the peptidase C19 family.</text>
</comment>
<sequence>MAPDSVSAGSSCLTPSPPMSGQPRVVGAALVNLGNTCFLNAVLQCLTHTVPLVQMIRKTDHPASYHGDDAGFCSFCALKAHINGCLFMSRLVVSPTHLAHNLNKISPHFQLGQQEDAHEFLHSFLDNMHARCLGRTADDRPASLEEDSIVKRVFGGRLRSQLRCCGCGHCSDTFEPLLDLSLEIDNVSSVGAALKSFTKLERIDDPDVRFTCGGCKAQVSMEKQLKLDQAPQVLALHLKRFKNDGSFSNKIDDFVEYPLELDLNPCLSCPAKEVQSKYDLYAVLVHVGSAYSGHYLCYIRSSPSTWHQIDDTQVVSVSESYALDQQAYVFFYMRRGSSCWFSNFMEKEKALDVQTATGTSPASVLEHAERYSASSSGSANACSSSRGTPERNEDAGPCNSVSSPLSPIPDVSRVAKREACHARTPPRAFNQWHDYEFDDEPPEDCEDDDDLLLQYQMEFKATKGARKAAAAGSMNSQFNKLVRSMPKSRRKRLLDCIASQQKCSTKRLQQRTGQSGGGNSNDLGHRSLTAAEPSTPVVSRSLSPRSIKRGLF</sequence>
<evidence type="ECO:0000256" key="1">
    <source>
        <dbReference type="ARBA" id="ARBA00009085"/>
    </source>
</evidence>
<protein>
    <recommendedName>
        <fullName evidence="8">USP domain-containing protein</fullName>
    </recommendedName>
</protein>
<keyword evidence="2" id="KW-0645">Protease</keyword>
<gene>
    <name evidence="9" type="ORF">OPV22_007340</name>
</gene>
<dbReference type="PROSITE" id="PS50235">
    <property type="entry name" value="USP_3"/>
    <property type="match status" value="1"/>
</dbReference>
<keyword evidence="10" id="KW-1185">Reference proteome</keyword>
<dbReference type="PROSITE" id="PS00973">
    <property type="entry name" value="USP_2"/>
    <property type="match status" value="1"/>
</dbReference>
<feature type="region of interest" description="Disordered" evidence="7">
    <location>
        <begin position="504"/>
        <end position="552"/>
    </location>
</feature>
<keyword evidence="5" id="KW-0788">Thiol protease</keyword>
<dbReference type="PANTHER" id="PTHR24006">
    <property type="entry name" value="UBIQUITIN CARBOXYL-TERMINAL HYDROLASE"/>
    <property type="match status" value="1"/>
</dbReference>
<evidence type="ECO:0000259" key="8">
    <source>
        <dbReference type="PROSITE" id="PS50235"/>
    </source>
</evidence>
<dbReference type="GO" id="GO:0005829">
    <property type="term" value="C:cytosol"/>
    <property type="evidence" value="ECO:0007669"/>
    <property type="project" value="TreeGrafter"/>
</dbReference>
<dbReference type="GO" id="GO:0016579">
    <property type="term" value="P:protein deubiquitination"/>
    <property type="evidence" value="ECO:0007669"/>
    <property type="project" value="InterPro"/>
</dbReference>
<evidence type="ECO:0000256" key="4">
    <source>
        <dbReference type="ARBA" id="ARBA00022801"/>
    </source>
</evidence>
<comment type="caution">
    <text evidence="9">The sequence shown here is derived from an EMBL/GenBank/DDBJ whole genome shotgun (WGS) entry which is preliminary data.</text>
</comment>
<dbReference type="AlphaFoldDB" id="A0AAV8RQ22"/>
<feature type="region of interest" description="Disordered" evidence="7">
    <location>
        <begin position="1"/>
        <end position="20"/>
    </location>
</feature>
<evidence type="ECO:0000256" key="5">
    <source>
        <dbReference type="ARBA" id="ARBA00022807"/>
    </source>
</evidence>
<feature type="region of interest" description="Disordered" evidence="7">
    <location>
        <begin position="369"/>
        <end position="409"/>
    </location>
</feature>
<dbReference type="Pfam" id="PF00443">
    <property type="entry name" value="UCH"/>
    <property type="match status" value="1"/>
</dbReference>
<evidence type="ECO:0000256" key="7">
    <source>
        <dbReference type="SAM" id="MobiDB-lite"/>
    </source>
</evidence>
<accession>A0AAV8RQ22</accession>
<dbReference type="InterPro" id="IPR038765">
    <property type="entry name" value="Papain-like_cys_pep_sf"/>
</dbReference>
<evidence type="ECO:0000256" key="3">
    <source>
        <dbReference type="ARBA" id="ARBA00022786"/>
    </source>
</evidence>
<organism evidence="9 10">
    <name type="scientific">Ensete ventricosum</name>
    <name type="common">Abyssinian banana</name>
    <name type="synonym">Musa ensete</name>
    <dbReference type="NCBI Taxonomy" id="4639"/>
    <lineage>
        <taxon>Eukaryota</taxon>
        <taxon>Viridiplantae</taxon>
        <taxon>Streptophyta</taxon>
        <taxon>Embryophyta</taxon>
        <taxon>Tracheophyta</taxon>
        <taxon>Spermatophyta</taxon>
        <taxon>Magnoliopsida</taxon>
        <taxon>Liliopsida</taxon>
        <taxon>Zingiberales</taxon>
        <taxon>Musaceae</taxon>
        <taxon>Ensete</taxon>
    </lineage>
</organism>
<dbReference type="GO" id="GO:0005634">
    <property type="term" value="C:nucleus"/>
    <property type="evidence" value="ECO:0007669"/>
    <property type="project" value="TreeGrafter"/>
</dbReference>
<dbReference type="GO" id="GO:0004843">
    <property type="term" value="F:cysteine-type deubiquitinase activity"/>
    <property type="evidence" value="ECO:0007669"/>
    <property type="project" value="InterPro"/>
</dbReference>
<evidence type="ECO:0000313" key="10">
    <source>
        <dbReference type="Proteomes" id="UP001222027"/>
    </source>
</evidence>
<evidence type="ECO:0000256" key="2">
    <source>
        <dbReference type="ARBA" id="ARBA00022670"/>
    </source>
</evidence>
<dbReference type="FunFam" id="3.90.70.10:FF:000116">
    <property type="entry name" value="Ubiquitin carboxyl-terminal hydrolase 20"/>
    <property type="match status" value="1"/>
</dbReference>
<dbReference type="Gene3D" id="3.90.70.10">
    <property type="entry name" value="Cysteine proteinases"/>
    <property type="match status" value="1"/>
</dbReference>